<organism evidence="4 7">
    <name type="scientific">Mobiluncus mulieris</name>
    <dbReference type="NCBI Taxonomy" id="2052"/>
    <lineage>
        <taxon>Bacteria</taxon>
        <taxon>Bacillati</taxon>
        <taxon>Actinomycetota</taxon>
        <taxon>Actinomycetes</taxon>
        <taxon>Actinomycetales</taxon>
        <taxon>Actinomycetaceae</taxon>
        <taxon>Mobiluncus</taxon>
    </lineage>
</organism>
<protein>
    <submittedName>
        <fullName evidence="4">Pilus assembly protein</fullName>
    </submittedName>
</protein>
<dbReference type="Pfam" id="PF07811">
    <property type="entry name" value="TadE"/>
    <property type="match status" value="1"/>
</dbReference>
<dbReference type="AlphaFoldDB" id="A0A2J9KN83"/>
<comment type="caution">
    <text evidence="4">The sequence shown here is derived from an EMBL/GenBank/DDBJ whole genome shotgun (WGS) entry which is preliminary data.</text>
</comment>
<reference evidence="5 6" key="1">
    <citation type="submission" date="2018-06" db="EMBL/GenBank/DDBJ databases">
        <authorList>
            <consortium name="Pathogen Informatics"/>
            <person name="Doyle S."/>
        </authorList>
    </citation>
    <scope>NUCLEOTIDE SEQUENCE [LARGE SCALE GENOMIC DNA]</scope>
    <source>
        <strain evidence="5 6">NCTC11819</strain>
    </source>
</reference>
<dbReference type="Proteomes" id="UP001209486">
    <property type="component" value="Unassembled WGS sequence"/>
</dbReference>
<feature type="domain" description="TadE-like" evidence="2">
    <location>
        <begin position="28"/>
        <end position="70"/>
    </location>
</feature>
<dbReference type="EMBL" id="UGGQ01000006">
    <property type="protein sequence ID" value="STO16348.1"/>
    <property type="molecule type" value="Genomic_DNA"/>
</dbReference>
<dbReference type="EMBL" id="VSZY01000001">
    <property type="protein sequence ID" value="MCU9967910.1"/>
    <property type="molecule type" value="Genomic_DNA"/>
</dbReference>
<feature type="transmembrane region" description="Helical" evidence="1">
    <location>
        <begin position="34"/>
        <end position="56"/>
    </location>
</feature>
<dbReference type="InterPro" id="IPR012495">
    <property type="entry name" value="TadE-like_dom"/>
</dbReference>
<dbReference type="InterPro" id="IPR049790">
    <property type="entry name" value="Rv3655c/TadE"/>
</dbReference>
<keyword evidence="1" id="KW-0812">Transmembrane</keyword>
<dbReference type="Proteomes" id="UP000255284">
    <property type="component" value="Unassembled WGS sequence"/>
</dbReference>
<reference evidence="3 8" key="2">
    <citation type="submission" date="2019-08" db="EMBL/GenBank/DDBJ databases">
        <title>Comparison of rpoB and gyrB Sequences from Mobiluncus Species and Development of a Multiplex PCR Method for Clinical Detection of Mobiluncus curtisii and Mobiluncus mulieris.</title>
        <authorList>
            <person name="Yang L."/>
            <person name="Shen Y."/>
            <person name="Xu G."/>
            <person name="Shu L.-B."/>
            <person name="Hu J."/>
            <person name="Zhang R."/>
            <person name="Wang Y."/>
            <person name="Zhou H.-W."/>
            <person name="Zhang X."/>
        </authorList>
    </citation>
    <scope>NUCLEOTIDE SEQUENCE [LARGE SCALE GENOMIC DNA]</scope>
    <source>
        <strain evidence="3 8">M26</strain>
    </source>
</reference>
<name>A0A2J9KN83_9ACTO</name>
<keyword evidence="1" id="KW-1133">Transmembrane helix</keyword>
<reference evidence="4 7" key="3">
    <citation type="submission" date="2020-04" db="EMBL/GenBank/DDBJ databases">
        <title>Antimicrobial susceptibility and clonality of vaginal-derived multi-drug resistant Mobiluncus isolates in China.</title>
        <authorList>
            <person name="Zhang X."/>
        </authorList>
    </citation>
    <scope>NUCLEOTIDE SEQUENCE [LARGE SCALE GENOMIC DNA]</scope>
    <source>
        <strain evidence="4 7">7</strain>
    </source>
</reference>
<sequence length="135" mass="13847">MKTRQLGKSRVNASRRVGLRTRLGSESGMATAELALTFPAVILVIVALGLTGMAGMTQVQVSAAARAACRAVAIGEDTGKALAAGEQLLGRGGNLTVGSVGKDVHCVASRQLPSMLGLLGMTARSEAVIAREDSW</sequence>
<evidence type="ECO:0000313" key="4">
    <source>
        <dbReference type="EMBL" id="NMW93613.1"/>
    </source>
</evidence>
<evidence type="ECO:0000313" key="3">
    <source>
        <dbReference type="EMBL" id="MCU9967910.1"/>
    </source>
</evidence>
<dbReference type="EMBL" id="JABCUV010000008">
    <property type="protein sequence ID" value="NMW93613.1"/>
    <property type="molecule type" value="Genomic_DNA"/>
</dbReference>
<dbReference type="GeneID" id="61169008"/>
<evidence type="ECO:0000313" key="8">
    <source>
        <dbReference type="Proteomes" id="UP001209486"/>
    </source>
</evidence>
<evidence type="ECO:0000313" key="5">
    <source>
        <dbReference type="EMBL" id="STO16348.1"/>
    </source>
</evidence>
<evidence type="ECO:0000313" key="7">
    <source>
        <dbReference type="Proteomes" id="UP000582487"/>
    </source>
</evidence>
<dbReference type="Proteomes" id="UP000582487">
    <property type="component" value="Unassembled WGS sequence"/>
</dbReference>
<evidence type="ECO:0000259" key="2">
    <source>
        <dbReference type="Pfam" id="PF07811"/>
    </source>
</evidence>
<dbReference type="NCBIfam" id="NF041390">
    <property type="entry name" value="TadE_Rv3655c"/>
    <property type="match status" value="1"/>
</dbReference>
<dbReference type="RefSeq" id="WP_004013575.1">
    <property type="nucleotide sequence ID" value="NZ_CAMXYF010000015.1"/>
</dbReference>
<evidence type="ECO:0000256" key="1">
    <source>
        <dbReference type="SAM" id="Phobius"/>
    </source>
</evidence>
<gene>
    <name evidence="3" type="ORF">FYZ43_00420</name>
    <name evidence="4" type="ORF">HHJ74_07890</name>
    <name evidence="5" type="ORF">NCTC11819_00914</name>
</gene>
<proteinExistence type="predicted"/>
<evidence type="ECO:0000313" key="6">
    <source>
        <dbReference type="Proteomes" id="UP000255284"/>
    </source>
</evidence>
<keyword evidence="1" id="KW-0472">Membrane</keyword>
<accession>A0A2J9KN83</accession>
<dbReference type="OrthoDB" id="9981504at2"/>